<dbReference type="Gene3D" id="3.40.50.150">
    <property type="entry name" value="Vaccinia Virus protein VP39"/>
    <property type="match status" value="1"/>
</dbReference>
<name>B9E083_CLOK1</name>
<dbReference type="PIRSF" id="PIRSF018637">
    <property type="entry name" value="TrmK"/>
    <property type="match status" value="1"/>
</dbReference>
<protein>
    <recommendedName>
        <fullName evidence="3">SAM-dependent methyltransferase</fullName>
    </recommendedName>
</protein>
<dbReference type="AlphaFoldDB" id="B9E083"/>
<dbReference type="InterPro" id="IPR029063">
    <property type="entry name" value="SAM-dependent_MTases_sf"/>
</dbReference>
<dbReference type="EMBL" id="AP009049">
    <property type="protein sequence ID" value="BAH05908.1"/>
    <property type="molecule type" value="Genomic_DNA"/>
</dbReference>
<dbReference type="Proteomes" id="UP000007969">
    <property type="component" value="Chromosome"/>
</dbReference>
<dbReference type="Pfam" id="PF04816">
    <property type="entry name" value="TrmK"/>
    <property type="match status" value="1"/>
</dbReference>
<dbReference type="InterPro" id="IPR006901">
    <property type="entry name" value="TrmK"/>
</dbReference>
<dbReference type="GO" id="GO:0160105">
    <property type="term" value="F:tRNA (adenine(22)-N1)-methyltransferase activity"/>
    <property type="evidence" value="ECO:0007669"/>
    <property type="project" value="InterPro"/>
</dbReference>
<dbReference type="HOGENOM" id="CLU_071037_1_0_9"/>
<dbReference type="PANTHER" id="PTHR38451:SF1">
    <property type="entry name" value="TRNA (ADENINE(22)-N(1))-METHYLTRANSFERASE"/>
    <property type="match status" value="1"/>
</dbReference>
<proteinExistence type="predicted"/>
<dbReference type="PANTHER" id="PTHR38451">
    <property type="entry name" value="TRNA (ADENINE(22)-N(1))-METHYLTRANSFERASE"/>
    <property type="match status" value="1"/>
</dbReference>
<gene>
    <name evidence="1" type="ordered locus">CKR_0857</name>
</gene>
<evidence type="ECO:0000313" key="2">
    <source>
        <dbReference type="Proteomes" id="UP000007969"/>
    </source>
</evidence>
<sequence length="233" mass="27017">MENYMEISLRLKTLLNMVDNCQCMADIGTDHGYVPIYLVKNKICRRAIASDINKGPIKKAEFNIKLHKLEDKINCRLGRGLSTIIPGEAEEIVIAGMGGNLIRDIIEEDLEVFKSAKSLILQPMQHSQVLRKYIYNSGFKILDEELCIDENKFYEIIKVKYDEDIKYIDSIFYEVGEVLIKKKHSLVFKFLKNKIDNYNKIILNINKDTKLANKRKVNLLSKIEKLQELIECI</sequence>
<dbReference type="SUPFAM" id="SSF53335">
    <property type="entry name" value="S-adenosyl-L-methionine-dependent methyltransferases"/>
    <property type="match status" value="1"/>
</dbReference>
<reference evidence="2" key="1">
    <citation type="submission" date="2005-09" db="EMBL/GenBank/DDBJ databases">
        <title>Complete genome sequence of Clostridium kluyveri and comparative genomics of Clostridia species.</title>
        <authorList>
            <person name="Inui M."/>
            <person name="Nonaka H."/>
            <person name="Shinoda Y."/>
            <person name="Ikenaga Y."/>
            <person name="Abe M."/>
            <person name="Naito K."/>
            <person name="Vertes A.A."/>
            <person name="Yukawa H."/>
        </authorList>
    </citation>
    <scope>NUCLEOTIDE SEQUENCE [LARGE SCALE GENOMIC DNA]</scope>
    <source>
        <strain evidence="2">NBRC 12016</strain>
    </source>
</reference>
<evidence type="ECO:0008006" key="3">
    <source>
        <dbReference type="Google" id="ProtNLM"/>
    </source>
</evidence>
<organism evidence="1 2">
    <name type="scientific">Clostridium kluyveri (strain NBRC 12016)</name>
    <dbReference type="NCBI Taxonomy" id="583346"/>
    <lineage>
        <taxon>Bacteria</taxon>
        <taxon>Bacillati</taxon>
        <taxon>Bacillota</taxon>
        <taxon>Clostridia</taxon>
        <taxon>Eubacteriales</taxon>
        <taxon>Clostridiaceae</taxon>
        <taxon>Clostridium</taxon>
    </lineage>
</organism>
<evidence type="ECO:0000313" key="1">
    <source>
        <dbReference type="EMBL" id="BAH05908.1"/>
    </source>
</evidence>
<dbReference type="KEGG" id="ckr:CKR_0857"/>
<accession>B9E083</accession>